<dbReference type="PANTHER" id="PTHR43373">
    <property type="entry name" value="NA(+)/H(+) ANTIPORTER SUBUNIT"/>
    <property type="match status" value="1"/>
</dbReference>
<dbReference type="InterPro" id="IPR001516">
    <property type="entry name" value="Proton_antipo_N"/>
</dbReference>
<evidence type="ECO:0000256" key="9">
    <source>
        <dbReference type="RuleBase" id="RU000320"/>
    </source>
</evidence>
<protein>
    <submittedName>
        <fullName evidence="17">Na+/H+ antiporter subunit A</fullName>
    </submittedName>
</protein>
<dbReference type="RefSeq" id="WP_311631046.1">
    <property type="nucleotide sequence ID" value="NZ_JAVREN010000018.1"/>
</dbReference>
<dbReference type="EMBL" id="JAVREN010000018">
    <property type="protein sequence ID" value="MDT0308094.1"/>
    <property type="molecule type" value="Genomic_DNA"/>
</dbReference>
<keyword evidence="3" id="KW-0050">Antiport</keyword>
<feature type="transmembrane region" description="Helical" evidence="11">
    <location>
        <begin position="446"/>
        <end position="471"/>
    </location>
</feature>
<keyword evidence="18" id="KW-1185">Reference proteome</keyword>
<keyword evidence="8 11" id="KW-0472">Membrane</keyword>
<proteinExistence type="predicted"/>
<feature type="transmembrane region" description="Helical" evidence="11">
    <location>
        <begin position="131"/>
        <end position="150"/>
    </location>
</feature>
<keyword evidence="4" id="KW-1003">Cell membrane</keyword>
<dbReference type="Pfam" id="PF04039">
    <property type="entry name" value="MnhB"/>
    <property type="match status" value="1"/>
</dbReference>
<evidence type="ECO:0000313" key="17">
    <source>
        <dbReference type="EMBL" id="MDT0308094.1"/>
    </source>
</evidence>
<evidence type="ECO:0000256" key="8">
    <source>
        <dbReference type="ARBA" id="ARBA00023136"/>
    </source>
</evidence>
<feature type="domain" description="Na+/H+ antiporter MnhB subunit-related protein" evidence="14">
    <location>
        <begin position="822"/>
        <end position="937"/>
    </location>
</feature>
<feature type="transmembrane region" description="Helical" evidence="11">
    <location>
        <begin position="325"/>
        <end position="342"/>
    </location>
</feature>
<feature type="domain" description="MrpA C-terminal/MbhE" evidence="16">
    <location>
        <begin position="688"/>
        <end position="763"/>
    </location>
</feature>
<feature type="transmembrane region" description="Helical" evidence="11">
    <location>
        <begin position="363"/>
        <end position="384"/>
    </location>
</feature>
<evidence type="ECO:0000259" key="13">
    <source>
        <dbReference type="Pfam" id="PF00662"/>
    </source>
</evidence>
<keyword evidence="5 9" id="KW-0812">Transmembrane</keyword>
<feature type="transmembrane region" description="Helical" evidence="11">
    <location>
        <begin position="848"/>
        <end position="868"/>
    </location>
</feature>
<feature type="transmembrane region" description="Helical" evidence="11">
    <location>
        <begin position="76"/>
        <end position="97"/>
    </location>
</feature>
<dbReference type="PANTHER" id="PTHR43373:SF1">
    <property type="entry name" value="NA(+)_H(+) ANTIPORTER SUBUNIT A"/>
    <property type="match status" value="1"/>
</dbReference>
<feature type="transmembrane region" description="Helical" evidence="11">
    <location>
        <begin position="617"/>
        <end position="636"/>
    </location>
</feature>
<evidence type="ECO:0000256" key="4">
    <source>
        <dbReference type="ARBA" id="ARBA00022475"/>
    </source>
</evidence>
<dbReference type="InterPro" id="IPR050616">
    <property type="entry name" value="CPA3_Na-H_Antiporter_A"/>
</dbReference>
<evidence type="ECO:0000256" key="10">
    <source>
        <dbReference type="SAM" id="MobiDB-lite"/>
    </source>
</evidence>
<reference evidence="18" key="1">
    <citation type="submission" date="2023-07" db="EMBL/GenBank/DDBJ databases">
        <title>30 novel species of actinomycetes from the DSMZ collection.</title>
        <authorList>
            <person name="Nouioui I."/>
        </authorList>
    </citation>
    <scope>NUCLEOTIDE SEQUENCE [LARGE SCALE GENOMIC DNA]</scope>
    <source>
        <strain evidence="18">DSM 44917</strain>
    </source>
</reference>
<feature type="transmembrane region" description="Helical" evidence="11">
    <location>
        <begin position="922"/>
        <end position="940"/>
    </location>
</feature>
<feature type="transmembrane region" description="Helical" evidence="11">
    <location>
        <begin position="591"/>
        <end position="610"/>
    </location>
</feature>
<feature type="domain" description="NADH:quinone oxidoreductase/Mrp antiporter transmembrane" evidence="12">
    <location>
        <begin position="125"/>
        <end position="396"/>
    </location>
</feature>
<keyword evidence="2" id="KW-0813">Transport</keyword>
<dbReference type="InterPro" id="IPR007182">
    <property type="entry name" value="MnhB"/>
</dbReference>
<dbReference type="Pfam" id="PF20501">
    <property type="entry name" value="MbhE"/>
    <property type="match status" value="1"/>
</dbReference>
<evidence type="ECO:0000313" key="18">
    <source>
        <dbReference type="Proteomes" id="UP001183388"/>
    </source>
</evidence>
<dbReference type="PRINTS" id="PR01434">
    <property type="entry name" value="NADHDHGNASE5"/>
</dbReference>
<feature type="transmembrane region" description="Helical" evidence="11">
    <location>
        <begin position="197"/>
        <end position="215"/>
    </location>
</feature>
<feature type="transmembrane region" description="Helical" evidence="11">
    <location>
        <begin position="880"/>
        <end position="902"/>
    </location>
</feature>
<feature type="transmembrane region" description="Helical" evidence="11">
    <location>
        <begin position="746"/>
        <end position="764"/>
    </location>
</feature>
<evidence type="ECO:0000256" key="2">
    <source>
        <dbReference type="ARBA" id="ARBA00022448"/>
    </source>
</evidence>
<evidence type="ECO:0000259" key="14">
    <source>
        <dbReference type="Pfam" id="PF04039"/>
    </source>
</evidence>
<feature type="region of interest" description="Disordered" evidence="10">
    <location>
        <begin position="767"/>
        <end position="812"/>
    </location>
</feature>
<evidence type="ECO:0000256" key="5">
    <source>
        <dbReference type="ARBA" id="ARBA00022692"/>
    </source>
</evidence>
<evidence type="ECO:0000259" key="12">
    <source>
        <dbReference type="Pfam" id="PF00361"/>
    </source>
</evidence>
<feature type="transmembrane region" description="Helical" evidence="11">
    <location>
        <begin position="109"/>
        <end position="125"/>
    </location>
</feature>
<feature type="transmembrane region" description="Helical" evidence="11">
    <location>
        <begin position="559"/>
        <end position="579"/>
    </location>
</feature>
<evidence type="ECO:0000256" key="7">
    <source>
        <dbReference type="ARBA" id="ARBA00023065"/>
    </source>
</evidence>
<dbReference type="InterPro" id="IPR025383">
    <property type="entry name" value="MrpA_C/MbhD"/>
</dbReference>
<comment type="caution">
    <text evidence="17">The sequence shown here is derived from an EMBL/GenBank/DDBJ whole genome shotgun (WGS) entry which is preliminary data.</text>
</comment>
<feature type="transmembrane region" description="Helical" evidence="11">
    <location>
        <begin position="295"/>
        <end position="319"/>
    </location>
</feature>
<keyword evidence="6 11" id="KW-1133">Transmembrane helix</keyword>
<dbReference type="NCBIfam" id="NF009284">
    <property type="entry name" value="PRK12644.1"/>
    <property type="match status" value="1"/>
</dbReference>
<evidence type="ECO:0000256" key="3">
    <source>
        <dbReference type="ARBA" id="ARBA00022449"/>
    </source>
</evidence>
<dbReference type="Pfam" id="PF13244">
    <property type="entry name" value="MbhD"/>
    <property type="match status" value="1"/>
</dbReference>
<gene>
    <name evidence="17" type="ORF">RM780_14130</name>
</gene>
<feature type="transmembrane region" description="Helical" evidence="11">
    <location>
        <begin position="683"/>
        <end position="704"/>
    </location>
</feature>
<keyword evidence="7" id="KW-0406">Ion transport</keyword>
<dbReference type="InterPro" id="IPR001750">
    <property type="entry name" value="ND/Mrp_TM"/>
</dbReference>
<feature type="transmembrane region" description="Helical" evidence="11">
    <location>
        <begin position="266"/>
        <end position="283"/>
    </location>
</feature>
<dbReference type="InterPro" id="IPR046806">
    <property type="entry name" value="MrpA_C/MbhE"/>
</dbReference>
<feature type="transmembrane region" description="Helical" evidence="11">
    <location>
        <begin position="642"/>
        <end position="662"/>
    </location>
</feature>
<dbReference type="Proteomes" id="UP001183388">
    <property type="component" value="Unassembled WGS sequence"/>
</dbReference>
<name>A0ABU2L961_9ACTN</name>
<feature type="transmembrane region" description="Helical" evidence="11">
    <location>
        <begin position="491"/>
        <end position="511"/>
    </location>
</feature>
<feature type="transmembrane region" description="Helical" evidence="11">
    <location>
        <begin position="404"/>
        <end position="425"/>
    </location>
</feature>
<evidence type="ECO:0000259" key="15">
    <source>
        <dbReference type="Pfam" id="PF13244"/>
    </source>
</evidence>
<evidence type="ECO:0000256" key="1">
    <source>
        <dbReference type="ARBA" id="ARBA00004651"/>
    </source>
</evidence>
<feature type="compositionally biased region" description="Low complexity" evidence="10">
    <location>
        <begin position="787"/>
        <end position="798"/>
    </location>
</feature>
<evidence type="ECO:0000256" key="6">
    <source>
        <dbReference type="ARBA" id="ARBA00022989"/>
    </source>
</evidence>
<accession>A0ABU2L961</accession>
<feature type="transmembrane region" description="Helical" evidence="11">
    <location>
        <begin position="820"/>
        <end position="842"/>
    </location>
</feature>
<evidence type="ECO:0000256" key="11">
    <source>
        <dbReference type="SAM" id="Phobius"/>
    </source>
</evidence>
<dbReference type="Pfam" id="PF00662">
    <property type="entry name" value="Proton_antipo_N"/>
    <property type="match status" value="1"/>
</dbReference>
<feature type="transmembrane region" description="Helical" evidence="11">
    <location>
        <begin position="162"/>
        <end position="185"/>
    </location>
</feature>
<organism evidence="17 18">
    <name type="scientific">Streptomyces boetiae</name>
    <dbReference type="NCBI Taxonomy" id="3075541"/>
    <lineage>
        <taxon>Bacteria</taxon>
        <taxon>Bacillati</taxon>
        <taxon>Actinomycetota</taxon>
        <taxon>Actinomycetes</taxon>
        <taxon>Kitasatosporales</taxon>
        <taxon>Streptomycetaceae</taxon>
        <taxon>Streptomyces</taxon>
    </lineage>
</organism>
<dbReference type="Pfam" id="PF00361">
    <property type="entry name" value="Proton_antipo_M"/>
    <property type="match status" value="1"/>
</dbReference>
<feature type="domain" description="MrpA C-terminal/MbhD" evidence="15">
    <location>
        <begin position="601"/>
        <end position="665"/>
    </location>
</feature>
<feature type="domain" description="NADH-Ubiquinone oxidoreductase (complex I) chain 5 N-terminal" evidence="13">
    <location>
        <begin position="65"/>
        <end position="100"/>
    </location>
</feature>
<comment type="subcellular location">
    <subcellularLocation>
        <location evidence="1">Cell membrane</location>
        <topology evidence="1">Multi-pass membrane protein</topology>
    </subcellularLocation>
    <subcellularLocation>
        <location evidence="9">Membrane</location>
        <topology evidence="9">Multi-pass membrane protein</topology>
    </subcellularLocation>
</comment>
<evidence type="ECO:0000259" key="16">
    <source>
        <dbReference type="Pfam" id="PF20501"/>
    </source>
</evidence>
<sequence>MLVLVAVHLGTAALLPPLAPRLGRWVWALAAAPPLAACCWALAHAGRVLGGDRRPVTESLPWAPDLGLRLDLRLDGLALLMVLVVSGVGVLVLSYAARYYERRAAGREGAWLLAFSGVMLGLVLADNLFLLYAFWELTTVVSFLLIAGPHPGAGRRKAAEQALLTTVAGGLALLLGLVALGQAAGTYRLSAILADPPTGGLVPAALVLILAGAFTKSAQLPFHSWLPAAMVAPTPISAYLHAAAMVKAGVYLVARLAPGFADAPGWRPLVLTVGLASFLVGAWRALRETDLKRVLAYGTISELGLLIALFGAGSATSALAGEAMLLAHALFKSALFLLTGVVERAAGTRDLRELSGLRASLPGALAVAVPAVASMAHVPPFLGWAGEDAVLEAFLHGRVPGEGWVLGGLAVGSVLTVALAARWLWGAFGTRPDVPETRVARPDRGLLVPAAVCAALSTALGLAPVAAGALATPYAELYPHPEYHLALWHGLTPATLLSLASLALGAALFAARGHVLALQGRLRTSLPGPPDAQRVYRGTIRGLGTLSVRVTRATQAGSLPVYLTVVLATVVLCTGAALLSGSTEAGKVEPWRSPAELVPAALVITAAVTVTALRHRLAAVLLTGAVGYGVAALFVARGAPDLALTQFLVEGLTLVVMVLVLRRLPARFTPEADPDRPPARAGAALRGAVSLGAGLLVAFFALAATHARDPSAAPPDYARGLPEAGGGSAVHAILVDFRALDTLGEIAVLLVTSIGVVSLIRVWAGETPEPSRTAPDSGPARPPRPPGGAAAERSPSAAWDEPRRRWLPGAGERPGTERSVLLEVVTRALFCSVLVLSLYLLLAGHDGPGGGFSGGLVAGQAFVLRYLVGGRTDLGLAAPADPGWIAGGGLVLAAVTGLVPVLFGHPPLAATVLEHPHVSTSLIFDTGVYLLVTGVILKLLHAAEGAR</sequence>